<comment type="similarity">
    <text evidence="1 9">Belongs to the peptidase S11 family.</text>
</comment>
<accession>A0A1G8C105</accession>
<evidence type="ECO:0000256" key="8">
    <source>
        <dbReference type="PIRSR" id="PIRSR618044-2"/>
    </source>
</evidence>
<dbReference type="InterPro" id="IPR018044">
    <property type="entry name" value="Peptidase_S11"/>
</dbReference>
<dbReference type="GO" id="GO:0008360">
    <property type="term" value="P:regulation of cell shape"/>
    <property type="evidence" value="ECO:0007669"/>
    <property type="project" value="UniProtKB-KW"/>
</dbReference>
<dbReference type="Proteomes" id="UP000198923">
    <property type="component" value="Unassembled WGS sequence"/>
</dbReference>
<keyword evidence="2 10" id="KW-0732">Signal</keyword>
<dbReference type="RefSeq" id="WP_093171482.1">
    <property type="nucleotide sequence ID" value="NZ_FNCN01000015.1"/>
</dbReference>
<dbReference type="InterPro" id="IPR001967">
    <property type="entry name" value="Peptidase_S11_N"/>
</dbReference>
<name>A0A1G8C105_9ACTN</name>
<evidence type="ECO:0000256" key="6">
    <source>
        <dbReference type="ARBA" id="ARBA00023316"/>
    </source>
</evidence>
<evidence type="ECO:0000259" key="11">
    <source>
        <dbReference type="Pfam" id="PF00768"/>
    </source>
</evidence>
<evidence type="ECO:0000256" key="10">
    <source>
        <dbReference type="SAM" id="SignalP"/>
    </source>
</evidence>
<reference evidence="12 13" key="1">
    <citation type="submission" date="2016-10" db="EMBL/GenBank/DDBJ databases">
        <authorList>
            <person name="de Groot N.N."/>
        </authorList>
    </citation>
    <scope>NUCLEOTIDE SEQUENCE [LARGE SCALE GENOMIC DNA]</scope>
    <source>
        <strain evidence="12 13">CPCC 201354</strain>
    </source>
</reference>
<evidence type="ECO:0000256" key="4">
    <source>
        <dbReference type="ARBA" id="ARBA00022960"/>
    </source>
</evidence>
<proteinExistence type="inferred from homology"/>
<dbReference type="AlphaFoldDB" id="A0A1G8C105"/>
<organism evidence="12 13">
    <name type="scientific">Sinosporangium album</name>
    <dbReference type="NCBI Taxonomy" id="504805"/>
    <lineage>
        <taxon>Bacteria</taxon>
        <taxon>Bacillati</taxon>
        <taxon>Actinomycetota</taxon>
        <taxon>Actinomycetes</taxon>
        <taxon>Streptosporangiales</taxon>
        <taxon>Streptosporangiaceae</taxon>
        <taxon>Sinosporangium</taxon>
    </lineage>
</organism>
<dbReference type="SUPFAM" id="SSF56601">
    <property type="entry name" value="beta-lactamase/transpeptidase-like"/>
    <property type="match status" value="1"/>
</dbReference>
<feature type="signal peptide" evidence="10">
    <location>
        <begin position="1"/>
        <end position="32"/>
    </location>
</feature>
<feature type="active site" description="Proton acceptor" evidence="7">
    <location>
        <position position="97"/>
    </location>
</feature>
<keyword evidence="13" id="KW-1185">Reference proteome</keyword>
<evidence type="ECO:0000256" key="9">
    <source>
        <dbReference type="RuleBase" id="RU004016"/>
    </source>
</evidence>
<dbReference type="Pfam" id="PF00768">
    <property type="entry name" value="Peptidase_S11"/>
    <property type="match status" value="1"/>
</dbReference>
<feature type="chain" id="PRO_5011620772" evidence="10">
    <location>
        <begin position="33"/>
        <end position="311"/>
    </location>
</feature>
<dbReference type="GO" id="GO:0009002">
    <property type="term" value="F:serine-type D-Ala-D-Ala carboxypeptidase activity"/>
    <property type="evidence" value="ECO:0007669"/>
    <property type="project" value="InterPro"/>
</dbReference>
<keyword evidence="4" id="KW-0133">Cell shape</keyword>
<keyword evidence="12" id="KW-0645">Protease</keyword>
<dbReference type="Gene3D" id="3.40.710.10">
    <property type="entry name" value="DD-peptidase/beta-lactamase superfamily"/>
    <property type="match status" value="1"/>
</dbReference>
<dbReference type="PANTHER" id="PTHR21581:SF6">
    <property type="entry name" value="TRAFFICKING PROTEIN PARTICLE COMPLEX SUBUNIT 12"/>
    <property type="match status" value="1"/>
</dbReference>
<dbReference type="InterPro" id="IPR012338">
    <property type="entry name" value="Beta-lactam/transpept-like"/>
</dbReference>
<dbReference type="PRINTS" id="PR00725">
    <property type="entry name" value="DADACBPTASE1"/>
</dbReference>
<dbReference type="GO" id="GO:0006508">
    <property type="term" value="P:proteolysis"/>
    <property type="evidence" value="ECO:0007669"/>
    <property type="project" value="InterPro"/>
</dbReference>
<dbReference type="STRING" id="504805.SAMN05421505_11522"/>
<evidence type="ECO:0000256" key="7">
    <source>
        <dbReference type="PIRSR" id="PIRSR618044-1"/>
    </source>
</evidence>
<keyword evidence="12" id="KW-0121">Carboxypeptidase</keyword>
<protein>
    <submittedName>
        <fullName evidence="12">D-alanyl-D-alanine carboxypeptidase (Penicillin-binding protein 5/6)</fullName>
    </submittedName>
</protein>
<feature type="binding site" evidence="8">
    <location>
        <position position="262"/>
    </location>
    <ligand>
        <name>substrate</name>
    </ligand>
</feature>
<feature type="active site" evidence="7">
    <location>
        <position position="153"/>
    </location>
</feature>
<evidence type="ECO:0000313" key="13">
    <source>
        <dbReference type="Proteomes" id="UP000198923"/>
    </source>
</evidence>
<sequence length="311" mass="32560">MHIGRIPAILCSAVLTIATGLTGAALSVPAHAASPPESGVGATSVTEAQTTPRTVVTLEAVPPAVSARSAILVDAETGAVHFDKSADRRQPVASLTKIMTAYVVLGEAALDDRVRITSGDVRHPKANNATGAGFRKGERPTVRDLLHGLMLSSGADASRALARAYGPGEAAFVAKMNTAARALGLRDTRYVNSDGLPTPAGGGHSTARDQAKLAMAAQGEPALVKIGSAKRYIVRKTAHTERRVLVNTNKLLSTLPGAYGLKTGYHVPAGWCVAFAVQRDGNRYIGVVLGDTGAERRFRTATRLIDWAENR</sequence>
<evidence type="ECO:0000256" key="2">
    <source>
        <dbReference type="ARBA" id="ARBA00022729"/>
    </source>
</evidence>
<evidence type="ECO:0000313" key="12">
    <source>
        <dbReference type="EMBL" id="SDH39142.1"/>
    </source>
</evidence>
<evidence type="ECO:0000256" key="1">
    <source>
        <dbReference type="ARBA" id="ARBA00007164"/>
    </source>
</evidence>
<keyword evidence="3" id="KW-0378">Hydrolase</keyword>
<dbReference type="GO" id="GO:0071555">
    <property type="term" value="P:cell wall organization"/>
    <property type="evidence" value="ECO:0007669"/>
    <property type="project" value="UniProtKB-KW"/>
</dbReference>
<feature type="active site" description="Acyl-ester intermediate" evidence="7">
    <location>
        <position position="94"/>
    </location>
</feature>
<dbReference type="EMBL" id="FNCN01000015">
    <property type="protein sequence ID" value="SDH39142.1"/>
    <property type="molecule type" value="Genomic_DNA"/>
</dbReference>
<dbReference type="OrthoDB" id="3530815at2"/>
<dbReference type="GO" id="GO:0009252">
    <property type="term" value="P:peptidoglycan biosynthetic process"/>
    <property type="evidence" value="ECO:0007669"/>
    <property type="project" value="UniProtKB-KW"/>
</dbReference>
<evidence type="ECO:0000256" key="5">
    <source>
        <dbReference type="ARBA" id="ARBA00022984"/>
    </source>
</evidence>
<feature type="domain" description="Peptidase S11 D-alanyl-D-alanine carboxypeptidase A N-terminal" evidence="11">
    <location>
        <begin position="60"/>
        <end position="291"/>
    </location>
</feature>
<keyword evidence="6" id="KW-0961">Cell wall biogenesis/degradation</keyword>
<evidence type="ECO:0000256" key="3">
    <source>
        <dbReference type="ARBA" id="ARBA00022801"/>
    </source>
</evidence>
<gene>
    <name evidence="12" type="ORF">SAMN05421505_11522</name>
</gene>
<dbReference type="PANTHER" id="PTHR21581">
    <property type="entry name" value="D-ALANYL-D-ALANINE CARBOXYPEPTIDASE"/>
    <property type="match status" value="1"/>
</dbReference>
<keyword evidence="5" id="KW-0573">Peptidoglycan synthesis</keyword>